<evidence type="ECO:0000313" key="2">
    <source>
        <dbReference type="EMBL" id="PWE00043.1"/>
    </source>
</evidence>
<keyword evidence="1" id="KW-0812">Transmembrane</keyword>
<dbReference type="OrthoDB" id="1493032at2"/>
<protein>
    <submittedName>
        <fullName evidence="2">Uncharacterized protein</fullName>
    </submittedName>
</protein>
<name>A0A2U2BAI3_9BACT</name>
<evidence type="ECO:0000256" key="1">
    <source>
        <dbReference type="SAM" id="Phobius"/>
    </source>
</evidence>
<keyword evidence="1" id="KW-1133">Transmembrane helix</keyword>
<keyword evidence="3" id="KW-1185">Reference proteome</keyword>
<feature type="transmembrane region" description="Helical" evidence="1">
    <location>
        <begin position="6"/>
        <end position="28"/>
    </location>
</feature>
<keyword evidence="1" id="KW-0472">Membrane</keyword>
<proteinExistence type="predicted"/>
<gene>
    <name evidence="2" type="ORF">DDZ16_06685</name>
</gene>
<dbReference type="Pfam" id="PF25589">
    <property type="entry name" value="DUF7935"/>
    <property type="match status" value="1"/>
</dbReference>
<evidence type="ECO:0000313" key="3">
    <source>
        <dbReference type="Proteomes" id="UP000244956"/>
    </source>
</evidence>
<dbReference type="Proteomes" id="UP000244956">
    <property type="component" value="Unassembled WGS sequence"/>
</dbReference>
<accession>A0A2U2BAI3</accession>
<dbReference type="RefSeq" id="WP_109263666.1">
    <property type="nucleotide sequence ID" value="NZ_QEWP01000004.1"/>
</dbReference>
<sequence>MALPELLWIVVPVLLIAVFTLILVKWFLDNDAKRRRQEFLMSNSEVILQHRFQAYERFTLFLERISPESLVLREQQKNMNAFQLQSHLLKNIRTEFNHNLAMQIYVPSETWQLVKNAREEVARLINTSASQVPPNVPSFELGKRIIEDAGTSANFSVKKALENIRKNVDEMALR</sequence>
<reference evidence="2 3" key="1">
    <citation type="submission" date="2018-05" db="EMBL/GenBank/DDBJ databases">
        <title>Marinilabilia rubrum sp. nov., isolated from saltern sediment.</title>
        <authorList>
            <person name="Zhang R."/>
        </authorList>
    </citation>
    <scope>NUCLEOTIDE SEQUENCE [LARGE SCALE GENOMIC DNA]</scope>
    <source>
        <strain evidence="2 3">WTE16</strain>
    </source>
</reference>
<organism evidence="2 3">
    <name type="scientific">Marinilabilia rubra</name>
    <dbReference type="NCBI Taxonomy" id="2162893"/>
    <lineage>
        <taxon>Bacteria</taxon>
        <taxon>Pseudomonadati</taxon>
        <taxon>Bacteroidota</taxon>
        <taxon>Bacteroidia</taxon>
        <taxon>Marinilabiliales</taxon>
        <taxon>Marinilabiliaceae</taxon>
        <taxon>Marinilabilia</taxon>
    </lineage>
</organism>
<dbReference type="AlphaFoldDB" id="A0A2U2BAI3"/>
<dbReference type="EMBL" id="QEWP01000004">
    <property type="protein sequence ID" value="PWE00043.1"/>
    <property type="molecule type" value="Genomic_DNA"/>
</dbReference>
<comment type="caution">
    <text evidence="2">The sequence shown here is derived from an EMBL/GenBank/DDBJ whole genome shotgun (WGS) entry which is preliminary data.</text>
</comment>
<dbReference type="InterPro" id="IPR057695">
    <property type="entry name" value="DUF7935"/>
</dbReference>